<keyword evidence="4" id="KW-1185">Reference proteome</keyword>
<dbReference type="InterPro" id="IPR013424">
    <property type="entry name" value="Ice-binding_C"/>
</dbReference>
<dbReference type="NCBIfam" id="TIGR02595">
    <property type="entry name" value="PEP_CTERM"/>
    <property type="match status" value="1"/>
</dbReference>
<organism evidence="3 4">
    <name type="scientific">Edaphosphingomonas laterariae</name>
    <dbReference type="NCBI Taxonomy" id="861865"/>
    <lineage>
        <taxon>Bacteria</taxon>
        <taxon>Pseudomonadati</taxon>
        <taxon>Pseudomonadota</taxon>
        <taxon>Alphaproteobacteria</taxon>
        <taxon>Sphingomonadales</taxon>
        <taxon>Rhizorhabdaceae</taxon>
        <taxon>Edaphosphingomonas</taxon>
    </lineage>
</organism>
<evidence type="ECO:0000259" key="2">
    <source>
        <dbReference type="Pfam" id="PF07589"/>
    </source>
</evidence>
<reference evidence="4" key="1">
    <citation type="submission" date="2017-06" db="EMBL/GenBank/DDBJ databases">
        <authorList>
            <person name="Varghese N."/>
            <person name="Submissions S."/>
        </authorList>
    </citation>
    <scope>NUCLEOTIDE SEQUENCE [LARGE SCALE GENOMIC DNA]</scope>
    <source>
        <strain evidence="4">LNB2</strain>
    </source>
</reference>
<dbReference type="RefSeq" id="WP_089219152.1">
    <property type="nucleotide sequence ID" value="NZ_FZOS01000007.1"/>
</dbReference>
<gene>
    <name evidence="3" type="ORF">SAMN06295912_10729</name>
</gene>
<feature type="domain" description="Ice-binding protein C-terminal" evidence="2">
    <location>
        <begin position="178"/>
        <end position="201"/>
    </location>
</feature>
<dbReference type="Proteomes" id="UP000198281">
    <property type="component" value="Unassembled WGS sequence"/>
</dbReference>
<protein>
    <submittedName>
        <fullName evidence="3">PEP-CTERM protein-sorting domain-containing protein</fullName>
    </submittedName>
</protein>
<proteinExistence type="predicted"/>
<evidence type="ECO:0000313" key="4">
    <source>
        <dbReference type="Proteomes" id="UP000198281"/>
    </source>
</evidence>
<dbReference type="OrthoDB" id="7585624at2"/>
<feature type="chain" id="PRO_5012918418" evidence="1">
    <location>
        <begin position="23"/>
        <end position="212"/>
    </location>
</feature>
<sequence>MRKNLIAAMFLAGTVMASPAFASVPVTSDLDTWKALTPGWLEDTEYGSGSTTSVTLDGGPTMTFDQSVGIPSIGSGWATWCCGYTGDVLSVSSNSITTTFNTAVNNFGFYAEPNDFSSFLVTLTTGDGAVLNQLVTGQAGAKFFGWNGGPITSFTVSAAPGANGFAFGDFFYEGVSGAVPEPATWAMMISGFGLVGGAMRRSRSTRVSYSHA</sequence>
<evidence type="ECO:0000256" key="1">
    <source>
        <dbReference type="SAM" id="SignalP"/>
    </source>
</evidence>
<feature type="signal peptide" evidence="1">
    <location>
        <begin position="1"/>
        <end position="22"/>
    </location>
</feature>
<dbReference type="AlphaFoldDB" id="A0A239EPQ8"/>
<accession>A0A239EPQ8</accession>
<evidence type="ECO:0000313" key="3">
    <source>
        <dbReference type="EMBL" id="SNS46228.1"/>
    </source>
</evidence>
<dbReference type="EMBL" id="FZOS01000007">
    <property type="protein sequence ID" value="SNS46228.1"/>
    <property type="molecule type" value="Genomic_DNA"/>
</dbReference>
<keyword evidence="1" id="KW-0732">Signal</keyword>
<name>A0A239EPQ8_9SPHN</name>
<dbReference type="NCBIfam" id="NF035944">
    <property type="entry name" value="PEPxxWA-CTERM"/>
    <property type="match status" value="1"/>
</dbReference>
<dbReference type="Pfam" id="PF07589">
    <property type="entry name" value="PEP-CTERM"/>
    <property type="match status" value="1"/>
</dbReference>